<keyword evidence="4 6" id="KW-0378">Hydrolase</keyword>
<dbReference type="GO" id="GO:0004519">
    <property type="term" value="F:endonuclease activity"/>
    <property type="evidence" value="ECO:0007669"/>
    <property type="project" value="UniProtKB-KW"/>
</dbReference>
<keyword evidence="1 6" id="KW-0540">Nuclease</keyword>
<proteinExistence type="inferred from homology"/>
<evidence type="ECO:0000256" key="6">
    <source>
        <dbReference type="PIRNR" id="PIRNR018267"/>
    </source>
</evidence>
<evidence type="ECO:0000313" key="9">
    <source>
        <dbReference type="Proteomes" id="UP000031433"/>
    </source>
</evidence>
<dbReference type="NCBIfam" id="TIGR00632">
    <property type="entry name" value="vsr"/>
    <property type="match status" value="1"/>
</dbReference>
<dbReference type="Proteomes" id="UP000031433">
    <property type="component" value="Unassembled WGS sequence"/>
</dbReference>
<evidence type="ECO:0000256" key="4">
    <source>
        <dbReference type="ARBA" id="ARBA00022801"/>
    </source>
</evidence>
<dbReference type="SUPFAM" id="SSF52980">
    <property type="entry name" value="Restriction endonuclease-like"/>
    <property type="match status" value="1"/>
</dbReference>
<keyword evidence="9" id="KW-1185">Reference proteome</keyword>
<organism evidence="8 9">
    <name type="scientific">Geobacter soli</name>
    <dbReference type="NCBI Taxonomy" id="1510391"/>
    <lineage>
        <taxon>Bacteria</taxon>
        <taxon>Pseudomonadati</taxon>
        <taxon>Thermodesulfobacteriota</taxon>
        <taxon>Desulfuromonadia</taxon>
        <taxon>Geobacterales</taxon>
        <taxon>Geobacteraceae</taxon>
        <taxon>Geobacter</taxon>
    </lineage>
</organism>
<accession>A0A0C1U235</accession>
<evidence type="ECO:0000256" key="5">
    <source>
        <dbReference type="ARBA" id="ARBA00023204"/>
    </source>
</evidence>
<evidence type="ECO:0000256" key="1">
    <source>
        <dbReference type="ARBA" id="ARBA00022722"/>
    </source>
</evidence>
<gene>
    <name evidence="8" type="ORF">SE37_04165</name>
</gene>
<dbReference type="EC" id="3.1.-.-" evidence="6"/>
<keyword evidence="3 6" id="KW-0227">DNA damage</keyword>
<evidence type="ECO:0000256" key="2">
    <source>
        <dbReference type="ARBA" id="ARBA00022759"/>
    </source>
</evidence>
<protein>
    <recommendedName>
        <fullName evidence="6">Very short patch repair endonuclease</fullName>
        <ecNumber evidence="6">3.1.-.-</ecNumber>
    </recommendedName>
</protein>
<dbReference type="InterPro" id="IPR011335">
    <property type="entry name" value="Restrct_endonuc-II-like"/>
</dbReference>
<dbReference type="PIRSF" id="PIRSF018267">
    <property type="entry name" value="VSR_endonuc"/>
    <property type="match status" value="1"/>
</dbReference>
<dbReference type="GO" id="GO:0016787">
    <property type="term" value="F:hydrolase activity"/>
    <property type="evidence" value="ECO:0007669"/>
    <property type="project" value="UniProtKB-KW"/>
</dbReference>
<dbReference type="RefSeq" id="WP_039643927.1">
    <property type="nucleotide sequence ID" value="NZ_JXBL01000001.1"/>
</dbReference>
<comment type="caution">
    <text evidence="8">The sequence shown here is derived from an EMBL/GenBank/DDBJ whole genome shotgun (WGS) entry which is preliminary data.</text>
</comment>
<name>A0A0C1U235_9BACT</name>
<sequence length="146" mass="17121">MDTVDKTTRSRIMSRVGQKDTGPEMKLRRSLHKIGLRYRLHDKRLPGSPDIVFPRFKAVLFVHGCFWHRHGCKATTTPGTNVDFWRKKFDENIARDRRHIDALLNRGWRVAVIWECMLKGKSAEREAIANLVYNWLQTSEKFTSIP</sequence>
<dbReference type="InterPro" id="IPR004603">
    <property type="entry name" value="DNA_mismatch_endonuc_vsr"/>
</dbReference>
<evidence type="ECO:0000256" key="7">
    <source>
        <dbReference type="SAM" id="MobiDB-lite"/>
    </source>
</evidence>
<evidence type="ECO:0000313" key="8">
    <source>
        <dbReference type="EMBL" id="KIE41880.1"/>
    </source>
</evidence>
<dbReference type="Pfam" id="PF03852">
    <property type="entry name" value="Vsr"/>
    <property type="match status" value="1"/>
</dbReference>
<dbReference type="EMBL" id="JXBL01000001">
    <property type="protein sequence ID" value="KIE41880.1"/>
    <property type="molecule type" value="Genomic_DNA"/>
</dbReference>
<keyword evidence="2 6" id="KW-0255">Endonuclease</keyword>
<feature type="region of interest" description="Disordered" evidence="7">
    <location>
        <begin position="1"/>
        <end position="21"/>
    </location>
</feature>
<dbReference type="AlphaFoldDB" id="A0A0C1U235"/>
<reference evidence="8 9" key="1">
    <citation type="submission" date="2015-01" db="EMBL/GenBank/DDBJ databases">
        <title>Genome sequence of the anaerobic bacterium Geobacter soli GSS01, a dissimilatory Fe(III) reducer from soil.</title>
        <authorList>
            <person name="Yang G."/>
            <person name="Zhou S."/>
        </authorList>
    </citation>
    <scope>NUCLEOTIDE SEQUENCE [LARGE SCALE GENOMIC DNA]</scope>
    <source>
        <strain evidence="8 9">GSS01</strain>
    </source>
</reference>
<comment type="similarity">
    <text evidence="6">Belongs to the vsr family.</text>
</comment>
<dbReference type="Gene3D" id="3.40.960.10">
    <property type="entry name" value="VSR Endonuclease"/>
    <property type="match status" value="1"/>
</dbReference>
<comment type="function">
    <text evidence="6">May nick specific sequences that contain T:G mispairs resulting from m5C-deamination.</text>
</comment>
<dbReference type="CDD" id="cd00221">
    <property type="entry name" value="Vsr"/>
    <property type="match status" value="1"/>
</dbReference>
<keyword evidence="5 6" id="KW-0234">DNA repair</keyword>
<evidence type="ECO:0000256" key="3">
    <source>
        <dbReference type="ARBA" id="ARBA00022763"/>
    </source>
</evidence>
<dbReference type="REBASE" id="137584">
    <property type="entry name" value="V.Gsp01ORF4120P"/>
</dbReference>
<dbReference type="GO" id="GO:0006298">
    <property type="term" value="P:mismatch repair"/>
    <property type="evidence" value="ECO:0007669"/>
    <property type="project" value="UniProtKB-UniRule"/>
</dbReference>